<name>A0A7J8BBB4_MOLMO</name>
<dbReference type="Gene3D" id="2.10.60.10">
    <property type="entry name" value="CD59"/>
    <property type="match status" value="1"/>
</dbReference>
<protein>
    <submittedName>
        <fullName evidence="3">Glycosylphosphatidylinositol anchored molecule like</fullName>
    </submittedName>
</protein>
<feature type="signal peptide" evidence="1">
    <location>
        <begin position="1"/>
        <end position="18"/>
    </location>
</feature>
<evidence type="ECO:0000259" key="2">
    <source>
        <dbReference type="SMART" id="SM00134"/>
    </source>
</evidence>
<dbReference type="AlphaFoldDB" id="A0A7J8BBB4"/>
<feature type="chain" id="PRO_5029849759" evidence="1">
    <location>
        <begin position="19"/>
        <end position="158"/>
    </location>
</feature>
<dbReference type="InterPro" id="IPR045860">
    <property type="entry name" value="Snake_toxin-like_sf"/>
</dbReference>
<reference evidence="3 4" key="1">
    <citation type="journal article" date="2020" name="Nature">
        <title>Six reference-quality genomes reveal evolution of bat adaptations.</title>
        <authorList>
            <person name="Jebb D."/>
            <person name="Huang Z."/>
            <person name="Pippel M."/>
            <person name="Hughes G.M."/>
            <person name="Lavrichenko K."/>
            <person name="Devanna P."/>
            <person name="Winkler S."/>
            <person name="Jermiin L.S."/>
            <person name="Skirmuntt E.C."/>
            <person name="Katzourakis A."/>
            <person name="Burkitt-Gray L."/>
            <person name="Ray D.A."/>
            <person name="Sullivan K.A.M."/>
            <person name="Roscito J.G."/>
            <person name="Kirilenko B.M."/>
            <person name="Davalos L.M."/>
            <person name="Corthals A.P."/>
            <person name="Power M.L."/>
            <person name="Jones G."/>
            <person name="Ransome R.D."/>
            <person name="Dechmann D.K.N."/>
            <person name="Locatelli A.G."/>
            <person name="Puechmaille S.J."/>
            <person name="Fedrigo O."/>
            <person name="Jarvis E.D."/>
            <person name="Hiller M."/>
            <person name="Vernes S.C."/>
            <person name="Myers E.W."/>
            <person name="Teeling E.C."/>
        </authorList>
    </citation>
    <scope>NUCLEOTIDE SEQUENCE [LARGE SCALE GENOMIC DNA]</scope>
    <source>
        <strain evidence="3">MMolMol1</strain>
        <tissue evidence="3">Muscle</tissue>
    </source>
</reference>
<accession>A0A7J8BBB4</accession>
<dbReference type="InterPro" id="IPR052874">
    <property type="entry name" value="Sperm-ZP_regulatory"/>
</dbReference>
<dbReference type="SUPFAM" id="SSF57302">
    <property type="entry name" value="Snake toxin-like"/>
    <property type="match status" value="1"/>
</dbReference>
<keyword evidence="1" id="KW-0732">Signal</keyword>
<dbReference type="PANTHER" id="PTHR15049:SF2">
    <property type="entry name" value="GLYCOSYL-PHOSPHATIDYLINOSITOL-ANCHORED MOLECULE-LIKE PROTEIN"/>
    <property type="match status" value="1"/>
</dbReference>
<evidence type="ECO:0000313" key="3">
    <source>
        <dbReference type="EMBL" id="KAF6395779.1"/>
    </source>
</evidence>
<keyword evidence="4" id="KW-1185">Reference proteome</keyword>
<organism evidence="3 4">
    <name type="scientific">Molossus molossus</name>
    <name type="common">Pallas' mastiff bat</name>
    <name type="synonym">Vespertilio molossus</name>
    <dbReference type="NCBI Taxonomy" id="27622"/>
    <lineage>
        <taxon>Eukaryota</taxon>
        <taxon>Metazoa</taxon>
        <taxon>Chordata</taxon>
        <taxon>Craniata</taxon>
        <taxon>Vertebrata</taxon>
        <taxon>Euteleostomi</taxon>
        <taxon>Mammalia</taxon>
        <taxon>Eutheria</taxon>
        <taxon>Laurasiatheria</taxon>
        <taxon>Chiroptera</taxon>
        <taxon>Yangochiroptera</taxon>
        <taxon>Molossidae</taxon>
        <taxon>Molossus</taxon>
    </lineage>
</organism>
<gene>
    <name evidence="3" type="ORF">HJG59_005731</name>
</gene>
<feature type="domain" description="UPAR/Ly6" evidence="2">
    <location>
        <begin position="29"/>
        <end position="124"/>
    </location>
</feature>
<dbReference type="PANTHER" id="PTHR15049">
    <property type="entry name" value="GLYCOSYL-PHOSPHATIDYLINOSITOL-ANCHORED MOLECULE-LIKE PROTEIN-RELATED"/>
    <property type="match status" value="1"/>
</dbReference>
<evidence type="ECO:0000256" key="1">
    <source>
        <dbReference type="SAM" id="SignalP"/>
    </source>
</evidence>
<dbReference type="SMART" id="SM00134">
    <property type="entry name" value="LU"/>
    <property type="match status" value="1"/>
</dbReference>
<proteinExistence type="predicted"/>
<comment type="caution">
    <text evidence="3">The sequence shown here is derived from an EMBL/GenBank/DDBJ whole genome shotgun (WGS) entry which is preliminary data.</text>
</comment>
<dbReference type="EMBL" id="JACASF010000033">
    <property type="protein sequence ID" value="KAF6395779.1"/>
    <property type="molecule type" value="Genomic_DNA"/>
</dbReference>
<sequence>MLLLGAWLLAAGLTLVEADSPAKAWTYDVKCYECTIINSFRCTNLRVCKYETRRCFTLSVRLNPRELMVFKNCTDNCTFVYKEHQPPPATISRSLRTNSFYWINCCGGMTCNDGGPSNVERDIVPPEPIEEEIESAAVLWSSGLFLTFASTLVGRTLT</sequence>
<dbReference type="InterPro" id="IPR016054">
    <property type="entry name" value="LY6_UPA_recep-like"/>
</dbReference>
<evidence type="ECO:0000313" key="4">
    <source>
        <dbReference type="Proteomes" id="UP000550707"/>
    </source>
</evidence>
<dbReference type="Proteomes" id="UP000550707">
    <property type="component" value="Unassembled WGS sequence"/>
</dbReference>
<dbReference type="InParanoid" id="A0A7J8BBB4"/>